<dbReference type="EMBL" id="JH795864">
    <property type="protein sequence ID" value="EJU01662.1"/>
    <property type="molecule type" value="Genomic_DNA"/>
</dbReference>
<dbReference type="CDD" id="cd05288">
    <property type="entry name" value="PGDH"/>
    <property type="match status" value="1"/>
</dbReference>
<dbReference type="GeneID" id="63685322"/>
<sequence length="343" mass="38308">MAPVSNPCYRLISRPSGYPDPVKNFQYDTSGSIDPDTIDLKGGFLMQTQFLSVDPYMRGRMDEGTFDAWELGNVFMGYGISEVIRSEIPEFQEGDILYGIHRFEHYTIHEGWEAQTKKWRVIHNFENLPLSVYLGVAGMPGKTAYYGMKAIGQPKAGESIFVSTAAGVVGQTVCQLSKAWGLKVLGSTGSDDKVKFLQEDIHVDHAFNYKNSSTADEVKLFGGLDIFWDNVGGQILDIALANMKSHGRIIICGQIARYNGENPYGIKNVFSMVYNEVTMKGLYVNSYEEQYSEEFYSTVPKMIADGKMKYTEEVVVGLEHAGDLLVKVLKGQIMGKVVLQMWA</sequence>
<feature type="domain" description="Enoyl reductase (ER)" evidence="2">
    <location>
        <begin position="20"/>
        <end position="339"/>
    </location>
</feature>
<dbReference type="Gene3D" id="3.90.180.10">
    <property type="entry name" value="Medium-chain alcohol dehydrogenases, catalytic domain"/>
    <property type="match status" value="1"/>
</dbReference>
<keyword evidence="4" id="KW-1185">Reference proteome</keyword>
<dbReference type="Gene3D" id="3.40.50.720">
    <property type="entry name" value="NAD(P)-binding Rossmann-like Domain"/>
    <property type="match status" value="1"/>
</dbReference>
<dbReference type="OrthoDB" id="809632at2759"/>
<dbReference type="PANTHER" id="PTHR43205">
    <property type="entry name" value="PROSTAGLANDIN REDUCTASE"/>
    <property type="match status" value="1"/>
</dbReference>
<dbReference type="Proteomes" id="UP000030653">
    <property type="component" value="Unassembled WGS sequence"/>
</dbReference>
<accession>M5G771</accession>
<dbReference type="InterPro" id="IPR020843">
    <property type="entry name" value="ER"/>
</dbReference>
<dbReference type="Pfam" id="PF16884">
    <property type="entry name" value="ADH_N_2"/>
    <property type="match status" value="1"/>
</dbReference>
<dbReference type="HOGENOM" id="CLU_026673_29_1_1"/>
<dbReference type="SMART" id="SM00829">
    <property type="entry name" value="PKS_ER"/>
    <property type="match status" value="1"/>
</dbReference>
<name>M5G771_DACPD</name>
<evidence type="ECO:0000256" key="1">
    <source>
        <dbReference type="ARBA" id="ARBA00023002"/>
    </source>
</evidence>
<keyword evidence="1" id="KW-0560">Oxidoreductase</keyword>
<evidence type="ECO:0000259" key="2">
    <source>
        <dbReference type="SMART" id="SM00829"/>
    </source>
</evidence>
<dbReference type="SUPFAM" id="SSF50129">
    <property type="entry name" value="GroES-like"/>
    <property type="match status" value="1"/>
</dbReference>
<protein>
    <submittedName>
        <fullName evidence="3">NADP-binding protein</fullName>
    </submittedName>
</protein>
<dbReference type="AlphaFoldDB" id="M5G771"/>
<gene>
    <name evidence="3" type="ORF">DACRYDRAFT_116741</name>
</gene>
<dbReference type="Pfam" id="PF00107">
    <property type="entry name" value="ADH_zinc_N"/>
    <property type="match status" value="1"/>
</dbReference>
<dbReference type="SUPFAM" id="SSF51735">
    <property type="entry name" value="NAD(P)-binding Rossmann-fold domains"/>
    <property type="match status" value="1"/>
</dbReference>
<dbReference type="GO" id="GO:0016628">
    <property type="term" value="F:oxidoreductase activity, acting on the CH-CH group of donors, NAD or NADP as acceptor"/>
    <property type="evidence" value="ECO:0007669"/>
    <property type="project" value="InterPro"/>
</dbReference>
<evidence type="ECO:0000313" key="3">
    <source>
        <dbReference type="EMBL" id="EJU01662.1"/>
    </source>
</evidence>
<reference evidence="3 4" key="1">
    <citation type="journal article" date="2012" name="Science">
        <title>The Paleozoic origin of enzymatic lignin decomposition reconstructed from 31 fungal genomes.</title>
        <authorList>
            <person name="Floudas D."/>
            <person name="Binder M."/>
            <person name="Riley R."/>
            <person name="Barry K."/>
            <person name="Blanchette R.A."/>
            <person name="Henrissat B."/>
            <person name="Martinez A.T."/>
            <person name="Otillar R."/>
            <person name="Spatafora J.W."/>
            <person name="Yadav J.S."/>
            <person name="Aerts A."/>
            <person name="Benoit I."/>
            <person name="Boyd A."/>
            <person name="Carlson A."/>
            <person name="Copeland A."/>
            <person name="Coutinho P.M."/>
            <person name="de Vries R.P."/>
            <person name="Ferreira P."/>
            <person name="Findley K."/>
            <person name="Foster B."/>
            <person name="Gaskell J."/>
            <person name="Glotzer D."/>
            <person name="Gorecki P."/>
            <person name="Heitman J."/>
            <person name="Hesse C."/>
            <person name="Hori C."/>
            <person name="Igarashi K."/>
            <person name="Jurgens J.A."/>
            <person name="Kallen N."/>
            <person name="Kersten P."/>
            <person name="Kohler A."/>
            <person name="Kuees U."/>
            <person name="Kumar T.K.A."/>
            <person name="Kuo A."/>
            <person name="LaButti K."/>
            <person name="Larrondo L.F."/>
            <person name="Lindquist E."/>
            <person name="Ling A."/>
            <person name="Lombard V."/>
            <person name="Lucas S."/>
            <person name="Lundell T."/>
            <person name="Martin R."/>
            <person name="McLaughlin D.J."/>
            <person name="Morgenstern I."/>
            <person name="Morin E."/>
            <person name="Murat C."/>
            <person name="Nagy L.G."/>
            <person name="Nolan M."/>
            <person name="Ohm R.A."/>
            <person name="Patyshakuliyeva A."/>
            <person name="Rokas A."/>
            <person name="Ruiz-Duenas F.J."/>
            <person name="Sabat G."/>
            <person name="Salamov A."/>
            <person name="Samejima M."/>
            <person name="Schmutz J."/>
            <person name="Slot J.C."/>
            <person name="St John F."/>
            <person name="Stenlid J."/>
            <person name="Sun H."/>
            <person name="Sun S."/>
            <person name="Syed K."/>
            <person name="Tsang A."/>
            <person name="Wiebenga A."/>
            <person name="Young D."/>
            <person name="Pisabarro A."/>
            <person name="Eastwood D.C."/>
            <person name="Martin F."/>
            <person name="Cullen D."/>
            <person name="Grigoriev I.V."/>
            <person name="Hibbett D.S."/>
        </authorList>
    </citation>
    <scope>NUCLEOTIDE SEQUENCE [LARGE SCALE GENOMIC DNA]</scope>
    <source>
        <strain evidence="3 4">DJM-731 SS1</strain>
    </source>
</reference>
<dbReference type="FunFam" id="3.40.50.720:FF:000121">
    <property type="entry name" value="Prostaglandin reductase 2"/>
    <property type="match status" value="1"/>
</dbReference>
<dbReference type="PANTHER" id="PTHR43205:SF7">
    <property type="entry name" value="PROSTAGLANDIN REDUCTASE 1"/>
    <property type="match status" value="1"/>
</dbReference>
<evidence type="ECO:0000313" key="4">
    <source>
        <dbReference type="Proteomes" id="UP000030653"/>
    </source>
</evidence>
<dbReference type="InterPro" id="IPR041694">
    <property type="entry name" value="ADH_N_2"/>
</dbReference>
<proteinExistence type="predicted"/>
<dbReference type="OMA" id="RQGWRTH"/>
<dbReference type="InterPro" id="IPR036291">
    <property type="entry name" value="NAD(P)-bd_dom_sf"/>
</dbReference>
<dbReference type="InterPro" id="IPR013149">
    <property type="entry name" value="ADH-like_C"/>
</dbReference>
<dbReference type="InterPro" id="IPR045010">
    <property type="entry name" value="MDR_fam"/>
</dbReference>
<dbReference type="RefSeq" id="XP_040628559.1">
    <property type="nucleotide sequence ID" value="XM_040770260.1"/>
</dbReference>
<dbReference type="InterPro" id="IPR011032">
    <property type="entry name" value="GroES-like_sf"/>
</dbReference>
<organism evidence="3 4">
    <name type="scientific">Dacryopinax primogenitus (strain DJM 731)</name>
    <name type="common">Brown rot fungus</name>
    <dbReference type="NCBI Taxonomy" id="1858805"/>
    <lineage>
        <taxon>Eukaryota</taxon>
        <taxon>Fungi</taxon>
        <taxon>Dikarya</taxon>
        <taxon>Basidiomycota</taxon>
        <taxon>Agaricomycotina</taxon>
        <taxon>Dacrymycetes</taxon>
        <taxon>Dacrymycetales</taxon>
        <taxon>Dacrymycetaceae</taxon>
        <taxon>Dacryopinax</taxon>
    </lineage>
</organism>